<sequence>LATAKYPRLISENLFKYAVILCKKQVYRYSLKTEHSHSLLLNIKDYQTIKQIIHKLYPDYDKSFAKIYENNNKFAGGNLFISKYSFLEKYCEWLFPILFEAETKINMSDYNVWQIRTLAIVSEVLFNVYIYHHKLKVLYKPIYFITEKKRNYFFIGFAQFMFKIVKNFFFYLYIRPGDLLSQRLIKINNPQ</sequence>
<evidence type="ECO:0000313" key="3">
    <source>
        <dbReference type="EMBL" id="GBR72479.1"/>
    </source>
</evidence>
<organism evidence="3 4">
    <name type="scientific">Termititenax aidoneus</name>
    <dbReference type="NCBI Taxonomy" id="2218524"/>
    <lineage>
        <taxon>Bacteria</taxon>
        <taxon>Bacillati</taxon>
        <taxon>Candidatus Margulisiibacteriota</taxon>
        <taxon>Candidatus Termititenacia</taxon>
        <taxon>Candidatus Termititenacales</taxon>
        <taxon>Candidatus Termititenacaceae</taxon>
        <taxon>Candidatus Termititenax</taxon>
    </lineage>
</organism>
<reference evidence="3 4" key="1">
    <citation type="journal article" date="2019" name="ISME J.">
        <title>Genome analyses of uncultured TG2/ZB3 bacteria in 'Margulisbacteria' specifically attached to ectosymbiotic spirochetes of protists in the termite gut.</title>
        <authorList>
            <person name="Utami Y.D."/>
            <person name="Kuwahara H."/>
            <person name="Igai K."/>
            <person name="Murakami T."/>
            <person name="Sugaya K."/>
            <person name="Morikawa T."/>
            <person name="Nagura Y."/>
            <person name="Yuki M."/>
            <person name="Deevong P."/>
            <person name="Inoue T."/>
            <person name="Kihara K."/>
            <person name="Lo N."/>
            <person name="Yamada A."/>
            <person name="Ohkuma M."/>
            <person name="Hongoh Y."/>
        </authorList>
    </citation>
    <scope>NUCLEOTIDE SEQUENCE [LARGE SCALE GENOMIC DNA]</scope>
    <source>
        <strain evidence="3">NkOx7-01</strain>
    </source>
</reference>
<comment type="caution">
    <text evidence="3">The sequence shown here is derived from an EMBL/GenBank/DDBJ whole genome shotgun (WGS) entry which is preliminary data.</text>
</comment>
<keyword evidence="4" id="KW-1185">Reference proteome</keyword>
<evidence type="ECO:0000313" key="4">
    <source>
        <dbReference type="Proteomes" id="UP000269352"/>
    </source>
</evidence>
<dbReference type="AlphaFoldDB" id="A0A388T8H6"/>
<evidence type="ECO:0000259" key="2">
    <source>
        <dbReference type="Pfam" id="PF14393"/>
    </source>
</evidence>
<dbReference type="EMBL" id="BGZN01000001">
    <property type="protein sequence ID" value="GBR72479.1"/>
    <property type="molecule type" value="Genomic_DNA"/>
</dbReference>
<feature type="non-terminal residue" evidence="3">
    <location>
        <position position="1"/>
    </location>
</feature>
<evidence type="ECO:0000256" key="1">
    <source>
        <dbReference type="SAM" id="Phobius"/>
    </source>
</evidence>
<feature type="domain" description="DUF4422" evidence="2">
    <location>
        <begin position="10"/>
        <end position="133"/>
    </location>
</feature>
<proteinExistence type="predicted"/>
<name>A0A388T8H6_TERA1</name>
<keyword evidence="1" id="KW-1133">Transmembrane helix</keyword>
<accession>A0A388T8H6</accession>
<feature type="transmembrane region" description="Helical" evidence="1">
    <location>
        <begin position="152"/>
        <end position="174"/>
    </location>
</feature>
<dbReference type="Pfam" id="PF14393">
    <property type="entry name" value="DUF4422"/>
    <property type="match status" value="1"/>
</dbReference>
<dbReference type="Proteomes" id="UP000269352">
    <property type="component" value="Unassembled WGS sequence"/>
</dbReference>
<gene>
    <name evidence="3" type="ORF">NO1_0001</name>
</gene>
<feature type="transmembrane region" description="Helical" evidence="1">
    <location>
        <begin position="113"/>
        <end position="131"/>
    </location>
</feature>
<keyword evidence="1" id="KW-0812">Transmembrane</keyword>
<protein>
    <submittedName>
        <fullName evidence="3">Exopolysaccharide biosynthesis protein</fullName>
    </submittedName>
</protein>
<keyword evidence="1" id="KW-0472">Membrane</keyword>
<dbReference type="InterPro" id="IPR025536">
    <property type="entry name" value="DUF4422"/>
</dbReference>